<dbReference type="InterPro" id="IPR036291">
    <property type="entry name" value="NAD(P)-bd_dom_sf"/>
</dbReference>
<organism evidence="4 5">
    <name type="scientific">Aquisphaera giovannonii</name>
    <dbReference type="NCBI Taxonomy" id="406548"/>
    <lineage>
        <taxon>Bacteria</taxon>
        <taxon>Pseudomonadati</taxon>
        <taxon>Planctomycetota</taxon>
        <taxon>Planctomycetia</taxon>
        <taxon>Isosphaerales</taxon>
        <taxon>Isosphaeraceae</taxon>
        <taxon>Aquisphaera</taxon>
    </lineage>
</organism>
<dbReference type="InterPro" id="IPR050463">
    <property type="entry name" value="Gfo/Idh/MocA_oxidrdct_glycsds"/>
</dbReference>
<dbReference type="RefSeq" id="WP_148592955.1">
    <property type="nucleotide sequence ID" value="NZ_CP042997.1"/>
</dbReference>
<dbReference type="SUPFAM" id="SSF55347">
    <property type="entry name" value="Glyceraldehyde-3-phosphate dehydrogenase-like, C-terminal domain"/>
    <property type="match status" value="1"/>
</dbReference>
<dbReference type="Proteomes" id="UP000324233">
    <property type="component" value="Chromosome"/>
</dbReference>
<dbReference type="Gene3D" id="3.40.50.720">
    <property type="entry name" value="NAD(P)-binding Rossmann-like Domain"/>
    <property type="match status" value="1"/>
</dbReference>
<dbReference type="PANTHER" id="PTHR43818">
    <property type="entry name" value="BCDNA.GH03377"/>
    <property type="match status" value="1"/>
</dbReference>
<dbReference type="Gene3D" id="3.30.360.10">
    <property type="entry name" value="Dihydrodipicolinate Reductase, domain 2"/>
    <property type="match status" value="1"/>
</dbReference>
<dbReference type="OrthoDB" id="9815825at2"/>
<feature type="domain" description="Gfo/Idh/MocA-like oxidoreductase N-terminal" evidence="2">
    <location>
        <begin position="12"/>
        <end position="122"/>
    </location>
</feature>
<reference evidence="4 5" key="1">
    <citation type="submission" date="2019-08" db="EMBL/GenBank/DDBJ databases">
        <title>Deep-cultivation of Planctomycetes and their phenomic and genomic characterization uncovers novel biology.</title>
        <authorList>
            <person name="Wiegand S."/>
            <person name="Jogler M."/>
            <person name="Boedeker C."/>
            <person name="Pinto D."/>
            <person name="Vollmers J."/>
            <person name="Rivas-Marin E."/>
            <person name="Kohn T."/>
            <person name="Peeters S.H."/>
            <person name="Heuer A."/>
            <person name="Rast P."/>
            <person name="Oberbeckmann S."/>
            <person name="Bunk B."/>
            <person name="Jeske O."/>
            <person name="Meyerdierks A."/>
            <person name="Storesund J.E."/>
            <person name="Kallscheuer N."/>
            <person name="Luecker S."/>
            <person name="Lage O.M."/>
            <person name="Pohl T."/>
            <person name="Merkel B.J."/>
            <person name="Hornburger P."/>
            <person name="Mueller R.-W."/>
            <person name="Bruemmer F."/>
            <person name="Labrenz M."/>
            <person name="Spormann A.M."/>
            <person name="Op den Camp H."/>
            <person name="Overmann J."/>
            <person name="Amann R."/>
            <person name="Jetten M.S.M."/>
            <person name="Mascher T."/>
            <person name="Medema M.H."/>
            <person name="Devos D.P."/>
            <person name="Kaster A.-K."/>
            <person name="Ovreas L."/>
            <person name="Rohde M."/>
            <person name="Galperin M.Y."/>
            <person name="Jogler C."/>
        </authorList>
    </citation>
    <scope>NUCLEOTIDE SEQUENCE [LARGE SCALE GENOMIC DNA]</scope>
    <source>
        <strain evidence="4 5">OJF2</strain>
    </source>
</reference>
<evidence type="ECO:0000313" key="5">
    <source>
        <dbReference type="Proteomes" id="UP000324233"/>
    </source>
</evidence>
<accession>A0A5B9VZ58</accession>
<evidence type="ECO:0000313" key="4">
    <source>
        <dbReference type="EMBL" id="QEH33224.1"/>
    </source>
</evidence>
<dbReference type="Pfam" id="PF22725">
    <property type="entry name" value="GFO_IDH_MocA_C3"/>
    <property type="match status" value="1"/>
</dbReference>
<gene>
    <name evidence="4" type="primary">ntdC_1</name>
    <name evidence="4" type="ORF">OJF2_17240</name>
</gene>
<dbReference type="EMBL" id="CP042997">
    <property type="protein sequence ID" value="QEH33224.1"/>
    <property type="molecule type" value="Genomic_DNA"/>
</dbReference>
<dbReference type="GO" id="GO:0000166">
    <property type="term" value="F:nucleotide binding"/>
    <property type="evidence" value="ECO:0007669"/>
    <property type="project" value="InterPro"/>
</dbReference>
<evidence type="ECO:0000259" key="3">
    <source>
        <dbReference type="Pfam" id="PF22725"/>
    </source>
</evidence>
<dbReference type="EC" id="1.1.1.361" evidence="4"/>
<dbReference type="InterPro" id="IPR055170">
    <property type="entry name" value="GFO_IDH_MocA-like_dom"/>
</dbReference>
<protein>
    <submittedName>
        <fullName evidence="4">Glucose-6-phosphate 3-dehydrogenase</fullName>
        <ecNumber evidence="4">1.1.1.361</ecNumber>
    </submittedName>
</protein>
<sequence length="390" mass="42123">MGAPHVLANPQKVALIGGGFIGPVHAEALRRIGVEVAGLLDISPERARPLAERSGIAKVYSTLDELLADPSITAVHIASPNHVHFEHAKRALEAGKHVLCEKPLANSSKETAELAKLAASRPGQAAGVNYNLRFYPLCQEMHARVSKGELGRILSVTGSYTQDWLLLPDDYNWRVEPDGGTNLRAVSDIGTHWMDLAQFVTGLHIQEVNADLATFHAERNRPVGGAETFTGPNAAKKPTETVKITTEDYGAVLLHLDGGARGTFHVHQMHAGRKNRLYLEVCGEKGSMVWESESPEVLWLGRRGGANSILNRDPSLLSPEVADSSHYPGGHAEGFPDAFKQLDLAFYGFIAGGCKGTPNFPTFADGHREVQICEAIAQSAKDRSWVKVGA</sequence>
<evidence type="ECO:0000259" key="2">
    <source>
        <dbReference type="Pfam" id="PF01408"/>
    </source>
</evidence>
<dbReference type="PANTHER" id="PTHR43818:SF11">
    <property type="entry name" value="BCDNA.GH03377"/>
    <property type="match status" value="1"/>
</dbReference>
<evidence type="ECO:0000256" key="1">
    <source>
        <dbReference type="ARBA" id="ARBA00023002"/>
    </source>
</evidence>
<dbReference type="KEGG" id="agv:OJF2_17240"/>
<keyword evidence="1 4" id="KW-0560">Oxidoreductase</keyword>
<dbReference type="GO" id="GO:0103074">
    <property type="term" value="F:glucose-6-phosphate 3-dehydrogenase activity"/>
    <property type="evidence" value="ECO:0007669"/>
    <property type="project" value="UniProtKB-EC"/>
</dbReference>
<dbReference type="SUPFAM" id="SSF51735">
    <property type="entry name" value="NAD(P)-binding Rossmann-fold domains"/>
    <property type="match status" value="1"/>
</dbReference>
<dbReference type="AlphaFoldDB" id="A0A5B9VZ58"/>
<name>A0A5B9VZ58_9BACT</name>
<proteinExistence type="predicted"/>
<feature type="domain" description="GFO/IDH/MocA-like oxidoreductase" evidence="3">
    <location>
        <begin position="139"/>
        <end position="288"/>
    </location>
</feature>
<dbReference type="InterPro" id="IPR000683">
    <property type="entry name" value="Gfo/Idh/MocA-like_OxRdtase_N"/>
</dbReference>
<dbReference type="Pfam" id="PF01408">
    <property type="entry name" value="GFO_IDH_MocA"/>
    <property type="match status" value="1"/>
</dbReference>
<keyword evidence="5" id="KW-1185">Reference proteome</keyword>